<gene>
    <name evidence="1" type="ORF">LZ518_08490</name>
</gene>
<organism evidence="1 2">
    <name type="scientific">Sphingomonas brevis</name>
    <dbReference type="NCBI Taxonomy" id="2908206"/>
    <lineage>
        <taxon>Bacteria</taxon>
        <taxon>Pseudomonadati</taxon>
        <taxon>Pseudomonadota</taxon>
        <taxon>Alphaproteobacteria</taxon>
        <taxon>Sphingomonadales</taxon>
        <taxon>Sphingomonadaceae</taxon>
        <taxon>Sphingomonas</taxon>
    </lineage>
</organism>
<sequence length="171" mass="18925">MRACPECAENIQSAAKVCRFCGHRFSAVEVLDGERAQRSEDMQGTLTKAIPVVLILLFVWFCSQQQPTATSTKPEKIVAAKEPIMIRTIAGEPETQAFLVEPRKHVSLSDLADGVRDAGYRCEAAKAFHQIEENGEVMDVYKLDCLKESYQLTLVAGNAHIKPWTGNIFGP</sequence>
<proteinExistence type="predicted"/>
<keyword evidence="2" id="KW-1185">Reference proteome</keyword>
<comment type="caution">
    <text evidence="1">The sequence shown here is derived from an EMBL/GenBank/DDBJ whole genome shotgun (WGS) entry which is preliminary data.</text>
</comment>
<reference evidence="1" key="1">
    <citation type="submission" date="2022-05" db="EMBL/GenBank/DDBJ databases">
        <authorList>
            <person name="Jo J.-H."/>
            <person name="Im W.-T."/>
        </authorList>
    </citation>
    <scope>NUCLEOTIDE SEQUENCE</scope>
    <source>
        <strain evidence="1">RB56-2</strain>
    </source>
</reference>
<dbReference type="Proteomes" id="UP001165383">
    <property type="component" value="Unassembled WGS sequence"/>
</dbReference>
<accession>A0ABT0S9W3</accession>
<evidence type="ECO:0000313" key="2">
    <source>
        <dbReference type="Proteomes" id="UP001165383"/>
    </source>
</evidence>
<dbReference type="RefSeq" id="WP_249915568.1">
    <property type="nucleotide sequence ID" value="NZ_JAMGBB010000001.1"/>
</dbReference>
<name>A0ABT0S9W3_9SPHN</name>
<dbReference type="EMBL" id="JAMGBB010000001">
    <property type="protein sequence ID" value="MCL6741167.1"/>
    <property type="molecule type" value="Genomic_DNA"/>
</dbReference>
<evidence type="ECO:0000313" key="1">
    <source>
        <dbReference type="EMBL" id="MCL6741167.1"/>
    </source>
</evidence>
<protein>
    <submittedName>
        <fullName evidence="1">Zinc ribbon domain-containing protein</fullName>
    </submittedName>
</protein>